<feature type="compositionally biased region" description="Low complexity" evidence="6">
    <location>
        <begin position="1"/>
        <end position="21"/>
    </location>
</feature>
<comment type="pathway">
    <text evidence="3">Phospholipid metabolism; phosphatidylethanolamine biosynthesis; phosphatidylethanolamine from ethanolamine: step 1/3.</text>
</comment>
<keyword evidence="1" id="KW-0443">Lipid metabolism</keyword>
<keyword evidence="1" id="KW-0444">Lipid biosynthesis</keyword>
<evidence type="ECO:0000256" key="1">
    <source>
        <dbReference type="ARBA" id="ARBA00023209"/>
    </source>
</evidence>
<reference evidence="7" key="3">
    <citation type="submission" date="2025-09" db="UniProtKB">
        <authorList>
            <consortium name="Ensembl"/>
        </authorList>
    </citation>
    <scope>IDENTIFICATION</scope>
</reference>
<dbReference type="GeneTree" id="ENSGT00950000182939"/>
<dbReference type="GO" id="GO:0006646">
    <property type="term" value="P:phosphatidylethanolamine biosynthetic process"/>
    <property type="evidence" value="ECO:0007669"/>
    <property type="project" value="TreeGrafter"/>
</dbReference>
<dbReference type="SUPFAM" id="SSF56112">
    <property type="entry name" value="Protein kinase-like (PK-like)"/>
    <property type="match status" value="1"/>
</dbReference>
<name>A0A493T3X6_ANAPP</name>
<dbReference type="GO" id="GO:0005737">
    <property type="term" value="C:cytoplasm"/>
    <property type="evidence" value="ECO:0007669"/>
    <property type="project" value="TreeGrafter"/>
</dbReference>
<dbReference type="Proteomes" id="UP000016666">
    <property type="component" value="Unassembled WGS sequence"/>
</dbReference>
<dbReference type="Ensembl" id="ENSAPLT00000032932.1">
    <property type="protein sequence ID" value="ENSAPLP00000020360.1"/>
    <property type="gene ID" value="ENSAPLG00000022092.1"/>
</dbReference>
<sequence length="243" mass="25808">CPSTRSPSGSSGPWSGEGSCGAAAPSPKIPGARGRGGRRGGCSLPHPAPQVPEADFGAHLLRGGAAEEAEPAEVLQPAAGDEEPQGAAGGHPLAGRLLPQRRAGGEYPAAGRARGLPLGQADAHRLRVQQLQLPVGTGLRGGCTPPKRAAPRPPPAPPPPPQLHFIRHYLSEDSGRRGDTTHEEQARIEEEMLTEINRFALASHFFWGLWSILQAKISTIEFGYLDYAQSRFEAYFQHKAQCC</sequence>
<dbReference type="Gene3D" id="3.90.1200.10">
    <property type="match status" value="1"/>
</dbReference>
<evidence type="ECO:0000256" key="6">
    <source>
        <dbReference type="SAM" id="MobiDB-lite"/>
    </source>
</evidence>
<dbReference type="InterPro" id="IPR011009">
    <property type="entry name" value="Kinase-like_dom_sf"/>
</dbReference>
<keyword evidence="2" id="KW-1208">Phospholipid metabolism</keyword>
<dbReference type="GO" id="GO:0004305">
    <property type="term" value="F:ethanolamine kinase activity"/>
    <property type="evidence" value="ECO:0007669"/>
    <property type="project" value="UniProtKB-EC"/>
</dbReference>
<dbReference type="EC" id="2.7.1.82" evidence="5"/>
<evidence type="ECO:0000256" key="5">
    <source>
        <dbReference type="ARBA" id="ARBA00038874"/>
    </source>
</evidence>
<evidence type="ECO:0000256" key="2">
    <source>
        <dbReference type="ARBA" id="ARBA00023264"/>
    </source>
</evidence>
<accession>A0A493T3X6</accession>
<organism evidence="7 8">
    <name type="scientific">Anas platyrhynchos platyrhynchos</name>
    <name type="common">Northern mallard</name>
    <dbReference type="NCBI Taxonomy" id="8840"/>
    <lineage>
        <taxon>Eukaryota</taxon>
        <taxon>Metazoa</taxon>
        <taxon>Chordata</taxon>
        <taxon>Craniata</taxon>
        <taxon>Vertebrata</taxon>
        <taxon>Euteleostomi</taxon>
        <taxon>Archelosauria</taxon>
        <taxon>Archosauria</taxon>
        <taxon>Dinosauria</taxon>
        <taxon>Saurischia</taxon>
        <taxon>Theropoda</taxon>
        <taxon>Coelurosauria</taxon>
        <taxon>Aves</taxon>
        <taxon>Neognathae</taxon>
        <taxon>Galloanserae</taxon>
        <taxon>Anseriformes</taxon>
        <taxon>Anatidae</taxon>
        <taxon>Anatinae</taxon>
        <taxon>Anas</taxon>
    </lineage>
</organism>
<dbReference type="PANTHER" id="PTHR22603">
    <property type="entry name" value="CHOLINE/ETHANOALAMINE KINASE"/>
    <property type="match status" value="1"/>
</dbReference>
<evidence type="ECO:0000256" key="4">
    <source>
        <dbReference type="ARBA" id="ARBA00038211"/>
    </source>
</evidence>
<reference evidence="7" key="2">
    <citation type="submission" date="2025-08" db="UniProtKB">
        <authorList>
            <consortium name="Ensembl"/>
        </authorList>
    </citation>
    <scope>IDENTIFICATION</scope>
</reference>
<evidence type="ECO:0000313" key="7">
    <source>
        <dbReference type="Ensembl" id="ENSAPLP00000020360.1"/>
    </source>
</evidence>
<evidence type="ECO:0000313" key="8">
    <source>
        <dbReference type="Proteomes" id="UP000016666"/>
    </source>
</evidence>
<feature type="region of interest" description="Disordered" evidence="6">
    <location>
        <begin position="136"/>
        <end position="158"/>
    </location>
</feature>
<feature type="region of interest" description="Disordered" evidence="6">
    <location>
        <begin position="1"/>
        <end position="97"/>
    </location>
</feature>
<dbReference type="PANTHER" id="PTHR22603:SF35">
    <property type="entry name" value="CHOLINE_ETHANOLAMINE KINASE"/>
    <property type="match status" value="1"/>
</dbReference>
<keyword evidence="1" id="KW-0594">Phospholipid biosynthesis</keyword>
<dbReference type="AlphaFoldDB" id="A0A493T3X6"/>
<evidence type="ECO:0000256" key="3">
    <source>
        <dbReference type="ARBA" id="ARBA00037883"/>
    </source>
</evidence>
<dbReference type="Pfam" id="PF01633">
    <property type="entry name" value="Choline_kinase"/>
    <property type="match status" value="1"/>
</dbReference>
<comment type="similarity">
    <text evidence="4">Belongs to the choline/ethanolamine kinase family.</text>
</comment>
<keyword evidence="8" id="KW-1185">Reference proteome</keyword>
<dbReference type="GO" id="GO:0004103">
    <property type="term" value="F:choline kinase activity"/>
    <property type="evidence" value="ECO:0007669"/>
    <property type="project" value="TreeGrafter"/>
</dbReference>
<reference evidence="8" key="1">
    <citation type="submission" date="2017-10" db="EMBL/GenBank/DDBJ databases">
        <title>A new Pekin duck reference genome.</title>
        <authorList>
            <person name="Hou Z.-C."/>
            <person name="Zhou Z.-K."/>
            <person name="Zhu F."/>
            <person name="Hou S.-S."/>
        </authorList>
    </citation>
    <scope>NUCLEOTIDE SEQUENCE [LARGE SCALE GENOMIC DNA]</scope>
</reference>
<proteinExistence type="inferred from homology"/>
<dbReference type="STRING" id="8840.ENSAPLP00000020360"/>
<protein>
    <recommendedName>
        <fullName evidence="5">ethanolamine kinase</fullName>
        <ecNumber evidence="5">2.7.1.82</ecNumber>
    </recommendedName>
</protein>